<dbReference type="Proteomes" id="UP001190700">
    <property type="component" value="Unassembled WGS sequence"/>
</dbReference>
<evidence type="ECO:0000313" key="3">
    <source>
        <dbReference type="Proteomes" id="UP001190700"/>
    </source>
</evidence>
<evidence type="ECO:0000256" key="1">
    <source>
        <dbReference type="SAM" id="MobiDB-lite"/>
    </source>
</evidence>
<protein>
    <submittedName>
        <fullName evidence="2">Uncharacterized protein</fullName>
    </submittedName>
</protein>
<sequence length="174" mass="18959">MSCPNIVSLDGTKLMGNGFLSGEAPPPPLERMDACFGSTRPGDSAAFHELREEHAALEAVVRCFGEADAANAGLTGSRMECEQVVDTVGPELQRVGEELERIDAMLKESLQEGEDEIEEESNNADKPTSGNEENMPGHGNNEHLPPGKRGAHKTKNPGEQGEDHRRSKRRRRSK</sequence>
<name>A0AAE0L3X2_9CHLO</name>
<accession>A0AAE0L3X2</accession>
<reference evidence="2 3" key="1">
    <citation type="journal article" date="2015" name="Genome Biol. Evol.">
        <title>Comparative Genomics of a Bacterivorous Green Alga Reveals Evolutionary Causalities and Consequences of Phago-Mixotrophic Mode of Nutrition.</title>
        <authorList>
            <person name="Burns J.A."/>
            <person name="Paasch A."/>
            <person name="Narechania A."/>
            <person name="Kim E."/>
        </authorList>
    </citation>
    <scope>NUCLEOTIDE SEQUENCE [LARGE SCALE GENOMIC DNA]</scope>
    <source>
        <strain evidence="2 3">PLY_AMNH</strain>
    </source>
</reference>
<proteinExistence type="predicted"/>
<evidence type="ECO:0000313" key="2">
    <source>
        <dbReference type="EMBL" id="KAK3270889.1"/>
    </source>
</evidence>
<comment type="caution">
    <text evidence="2">The sequence shown here is derived from an EMBL/GenBank/DDBJ whole genome shotgun (WGS) entry which is preliminary data.</text>
</comment>
<feature type="compositionally biased region" description="Acidic residues" evidence="1">
    <location>
        <begin position="111"/>
        <end position="122"/>
    </location>
</feature>
<dbReference type="EMBL" id="LGRX02010152">
    <property type="protein sequence ID" value="KAK3270889.1"/>
    <property type="molecule type" value="Genomic_DNA"/>
</dbReference>
<feature type="region of interest" description="Disordered" evidence="1">
    <location>
        <begin position="103"/>
        <end position="174"/>
    </location>
</feature>
<keyword evidence="3" id="KW-1185">Reference proteome</keyword>
<dbReference type="AlphaFoldDB" id="A0AAE0L3X2"/>
<organism evidence="2 3">
    <name type="scientific">Cymbomonas tetramitiformis</name>
    <dbReference type="NCBI Taxonomy" id="36881"/>
    <lineage>
        <taxon>Eukaryota</taxon>
        <taxon>Viridiplantae</taxon>
        <taxon>Chlorophyta</taxon>
        <taxon>Pyramimonadophyceae</taxon>
        <taxon>Pyramimonadales</taxon>
        <taxon>Pyramimonadaceae</taxon>
        <taxon>Cymbomonas</taxon>
    </lineage>
</organism>
<gene>
    <name evidence="2" type="ORF">CYMTET_20733</name>
</gene>